<evidence type="ECO:0000313" key="2">
    <source>
        <dbReference type="Proteomes" id="UP000000322"/>
    </source>
</evidence>
<dbReference type="OrthoDB" id="2216648at2"/>
<keyword evidence="2" id="KW-1185">Reference proteome</keyword>
<protein>
    <submittedName>
        <fullName evidence="1">Uncharacterized protein</fullName>
    </submittedName>
</protein>
<dbReference type="HOGENOM" id="CLU_597020_0_0_11"/>
<gene>
    <name evidence="1" type="ordered locus">Sked_14770</name>
</gene>
<reference evidence="1 2" key="1">
    <citation type="journal article" date="2009" name="Stand. Genomic Sci.">
        <title>Complete genome sequence of Sanguibacter keddieii type strain (ST-74).</title>
        <authorList>
            <person name="Ivanova N."/>
            <person name="Sikorski J."/>
            <person name="Sims D."/>
            <person name="Brettin T."/>
            <person name="Detter J.C."/>
            <person name="Han C."/>
            <person name="Lapidus A."/>
            <person name="Copeland A."/>
            <person name="Glavina Del Rio T."/>
            <person name="Nolan M."/>
            <person name="Chen F."/>
            <person name="Lucas S."/>
            <person name="Tice H."/>
            <person name="Cheng J.F."/>
            <person name="Bruce D."/>
            <person name="Goodwin L."/>
            <person name="Pitluck S."/>
            <person name="Pati A."/>
            <person name="Mavromatis K."/>
            <person name="Chen A."/>
            <person name="Palaniappan K."/>
            <person name="D'haeseleer P."/>
            <person name="Chain P."/>
            <person name="Bristow J."/>
            <person name="Eisen J.A."/>
            <person name="Markowitz V."/>
            <person name="Hugenholtz P."/>
            <person name="Goker M."/>
            <person name="Pukall R."/>
            <person name="Klenk H.P."/>
            <person name="Kyrpides N.C."/>
        </authorList>
    </citation>
    <scope>NUCLEOTIDE SEQUENCE [LARGE SCALE GENOMIC DNA]</scope>
    <source>
        <strain evidence="2">ATCC 51767 / DSM 10542 / NCFB 3025 / ST-74</strain>
    </source>
</reference>
<dbReference type="Pfam" id="PF15598">
    <property type="entry name" value="Imm61"/>
    <property type="match status" value="1"/>
</dbReference>
<organism evidence="1 2">
    <name type="scientific">Sanguibacter keddieii (strain ATCC 51767 / DSM 10542 / NCFB 3025 / ST-74)</name>
    <dbReference type="NCBI Taxonomy" id="446469"/>
    <lineage>
        <taxon>Bacteria</taxon>
        <taxon>Bacillati</taxon>
        <taxon>Actinomycetota</taxon>
        <taxon>Actinomycetes</taxon>
        <taxon>Micrococcales</taxon>
        <taxon>Sanguibacteraceae</taxon>
        <taxon>Sanguibacter</taxon>
    </lineage>
</organism>
<dbReference type="KEGG" id="ske:Sked_14770"/>
<dbReference type="EMBL" id="CP001819">
    <property type="protein sequence ID" value="ACZ21413.1"/>
    <property type="molecule type" value="Genomic_DNA"/>
</dbReference>
<proteinExistence type="predicted"/>
<dbReference type="AlphaFoldDB" id="D1BFQ2"/>
<dbReference type="InterPro" id="IPR028953">
    <property type="entry name" value="Imm_IFT-like"/>
</dbReference>
<accession>D1BFQ2</accession>
<dbReference type="Proteomes" id="UP000000322">
    <property type="component" value="Chromosome"/>
</dbReference>
<name>D1BFQ2_SANKS</name>
<dbReference type="RefSeq" id="WP_012866482.1">
    <property type="nucleotide sequence ID" value="NC_013521.1"/>
</dbReference>
<evidence type="ECO:0000313" key="1">
    <source>
        <dbReference type="EMBL" id="ACZ21413.1"/>
    </source>
</evidence>
<sequence>MTTLSTLGPSSAFAELVGLGGYTVGADGDDVEVWSTGGEERHRVRASDSGLAVAGASRSGSYATELQASSIEDVERYLTFLIGNSAVRGPRGHTLLSTSTQTPLAAGIESATDAEGNAHLWSVSDPRRTVTFLRGVPWEPRTFSHLMGVPVGLLRRALLDEHGSPVFDVGQPHDSRLSVLSWTPAWLFSTAFREFVALGGAEVTARGDTVQVGDLEAGYEVSDTDGWWCVHRYSRGLRHATLRARRAEDVERYLLLRLGPAARHSPHLRLPLLVEPAPPVEIADGLRFEPLEPGWVSVREADGSERGIEIADAGIIAARDARDLTHLLRSTPQTIRESYLDAAGSPALSPVLVPVSRGDSAPPSTTWAQLSATDRRLADTGFRLFCSLSEKRRKTFEDPVSASPFDGGVVVFRAIRGGGKILVAHDGSVLYRPSSHSLERALDEFRAGRRTPLGSFGA</sequence>
<dbReference type="STRING" id="446469.Sked_14770"/>